<dbReference type="GO" id="GO:0004370">
    <property type="term" value="F:glycerol kinase activity"/>
    <property type="evidence" value="ECO:0007669"/>
    <property type="project" value="UniProtKB-EC"/>
</dbReference>
<dbReference type="PROSITE" id="PS00445">
    <property type="entry name" value="FGGY_KINASES_2"/>
    <property type="match status" value="1"/>
</dbReference>
<dbReference type="GO" id="GO:0005739">
    <property type="term" value="C:mitochondrion"/>
    <property type="evidence" value="ECO:0007669"/>
    <property type="project" value="TreeGrafter"/>
</dbReference>
<keyword evidence="6 9" id="KW-0418">Kinase</keyword>
<reference evidence="13" key="1">
    <citation type="journal article" date="2013" name="Nature">
        <title>Pan genome of the phytoplankton Emiliania underpins its global distribution.</title>
        <authorList>
            <person name="Read B.A."/>
            <person name="Kegel J."/>
            <person name="Klute M.J."/>
            <person name="Kuo A."/>
            <person name="Lefebvre S.C."/>
            <person name="Maumus F."/>
            <person name="Mayer C."/>
            <person name="Miller J."/>
            <person name="Monier A."/>
            <person name="Salamov A."/>
            <person name="Young J."/>
            <person name="Aguilar M."/>
            <person name="Claverie J.M."/>
            <person name="Frickenhaus S."/>
            <person name="Gonzalez K."/>
            <person name="Herman E.K."/>
            <person name="Lin Y.C."/>
            <person name="Napier J."/>
            <person name="Ogata H."/>
            <person name="Sarno A.F."/>
            <person name="Shmutz J."/>
            <person name="Schroeder D."/>
            <person name="de Vargas C."/>
            <person name="Verret F."/>
            <person name="von Dassow P."/>
            <person name="Valentin K."/>
            <person name="Van de Peer Y."/>
            <person name="Wheeler G."/>
            <person name="Dacks J.B."/>
            <person name="Delwiche C.F."/>
            <person name="Dyhrman S.T."/>
            <person name="Glockner G."/>
            <person name="John U."/>
            <person name="Richards T."/>
            <person name="Worden A.Z."/>
            <person name="Zhang X."/>
            <person name="Grigoriev I.V."/>
            <person name="Allen A.E."/>
            <person name="Bidle K."/>
            <person name="Borodovsky M."/>
            <person name="Bowler C."/>
            <person name="Brownlee C."/>
            <person name="Cock J.M."/>
            <person name="Elias M."/>
            <person name="Gladyshev V.N."/>
            <person name="Groth M."/>
            <person name="Guda C."/>
            <person name="Hadaegh A."/>
            <person name="Iglesias-Rodriguez M.D."/>
            <person name="Jenkins J."/>
            <person name="Jones B.M."/>
            <person name="Lawson T."/>
            <person name="Leese F."/>
            <person name="Lindquist E."/>
            <person name="Lobanov A."/>
            <person name="Lomsadze A."/>
            <person name="Malik S.B."/>
            <person name="Marsh M.E."/>
            <person name="Mackinder L."/>
            <person name="Mock T."/>
            <person name="Mueller-Roeber B."/>
            <person name="Pagarete A."/>
            <person name="Parker M."/>
            <person name="Probert I."/>
            <person name="Quesneville H."/>
            <person name="Raines C."/>
            <person name="Rensing S.A."/>
            <person name="Riano-Pachon D.M."/>
            <person name="Richier S."/>
            <person name="Rokitta S."/>
            <person name="Shiraiwa Y."/>
            <person name="Soanes D.M."/>
            <person name="van der Giezen M."/>
            <person name="Wahlund T.M."/>
            <person name="Williams B."/>
            <person name="Wilson W."/>
            <person name="Wolfe G."/>
            <person name="Wurch L.L."/>
        </authorList>
    </citation>
    <scope>NUCLEOTIDE SEQUENCE</scope>
</reference>
<dbReference type="HOGENOM" id="CLU_009281_2_3_1"/>
<evidence type="ECO:0000256" key="1">
    <source>
        <dbReference type="ARBA" id="ARBA00005190"/>
    </source>
</evidence>
<protein>
    <recommendedName>
        <fullName evidence="3">glycerol kinase</fullName>
        <ecNumber evidence="3">2.7.1.30</ecNumber>
    </recommendedName>
    <alternativeName>
        <fullName evidence="8">ATP:glycerol 3-phosphotransferase</fullName>
    </alternativeName>
</protein>
<dbReference type="Proteomes" id="UP000013827">
    <property type="component" value="Unassembled WGS sequence"/>
</dbReference>
<dbReference type="eggNOG" id="KOG2517">
    <property type="taxonomic scope" value="Eukaryota"/>
</dbReference>
<evidence type="ECO:0000256" key="6">
    <source>
        <dbReference type="ARBA" id="ARBA00022777"/>
    </source>
</evidence>
<dbReference type="PIRSF" id="PIRSF000538">
    <property type="entry name" value="GlpK"/>
    <property type="match status" value="1"/>
</dbReference>
<dbReference type="GO" id="GO:0046167">
    <property type="term" value="P:glycerol-3-phosphate biosynthetic process"/>
    <property type="evidence" value="ECO:0007669"/>
    <property type="project" value="TreeGrafter"/>
</dbReference>
<dbReference type="AlphaFoldDB" id="A0A0D3IYY6"/>
<feature type="domain" description="Carbohydrate kinase FGGY C-terminal" evidence="11">
    <location>
        <begin position="292"/>
        <end position="498"/>
    </location>
</feature>
<evidence type="ECO:0000313" key="12">
    <source>
        <dbReference type="EnsemblProtists" id="EOD16471"/>
    </source>
</evidence>
<name>A0A0D3IYY6_EMIH1</name>
<evidence type="ECO:0000256" key="3">
    <source>
        <dbReference type="ARBA" id="ARBA00012099"/>
    </source>
</evidence>
<dbReference type="PaxDb" id="2903-EOD16471"/>
<dbReference type="InterPro" id="IPR018483">
    <property type="entry name" value="Carb_kinase_FGGY_CS"/>
</dbReference>
<dbReference type="Pfam" id="PF00370">
    <property type="entry name" value="FGGY_N"/>
    <property type="match status" value="1"/>
</dbReference>
<dbReference type="PANTHER" id="PTHR10196">
    <property type="entry name" value="SUGAR KINASE"/>
    <property type="match status" value="1"/>
</dbReference>
<dbReference type="PANTHER" id="PTHR10196:SF69">
    <property type="entry name" value="GLYCEROL KINASE"/>
    <property type="match status" value="1"/>
</dbReference>
<evidence type="ECO:0000259" key="11">
    <source>
        <dbReference type="Pfam" id="PF02782"/>
    </source>
</evidence>
<dbReference type="EC" id="2.7.1.30" evidence="3"/>
<dbReference type="STRING" id="2903.R1E0D4"/>
<evidence type="ECO:0000256" key="5">
    <source>
        <dbReference type="ARBA" id="ARBA00022741"/>
    </source>
</evidence>
<comment type="pathway">
    <text evidence="1">Polyol metabolism; glycerol degradation via glycerol kinase pathway; sn-glycerol 3-phosphate from glycerol: step 1/1.</text>
</comment>
<reference evidence="12" key="2">
    <citation type="submission" date="2024-10" db="UniProtKB">
        <authorList>
            <consortium name="EnsemblProtists"/>
        </authorList>
    </citation>
    <scope>IDENTIFICATION</scope>
</reference>
<evidence type="ECO:0000256" key="8">
    <source>
        <dbReference type="ARBA" id="ARBA00043149"/>
    </source>
</evidence>
<keyword evidence="7" id="KW-0067">ATP-binding</keyword>
<organism evidence="12 13">
    <name type="scientific">Emiliania huxleyi (strain CCMP1516)</name>
    <dbReference type="NCBI Taxonomy" id="280463"/>
    <lineage>
        <taxon>Eukaryota</taxon>
        <taxon>Haptista</taxon>
        <taxon>Haptophyta</taxon>
        <taxon>Prymnesiophyceae</taxon>
        <taxon>Isochrysidales</taxon>
        <taxon>Noelaerhabdaceae</taxon>
        <taxon>Emiliania</taxon>
    </lineage>
</organism>
<evidence type="ECO:0000313" key="13">
    <source>
        <dbReference type="Proteomes" id="UP000013827"/>
    </source>
</evidence>
<dbReference type="RefSeq" id="XP_005768900.1">
    <property type="nucleotide sequence ID" value="XM_005768843.1"/>
</dbReference>
<dbReference type="OMA" id="FMLMNIG"/>
<dbReference type="GO" id="GO:0006071">
    <property type="term" value="P:glycerol metabolic process"/>
    <property type="evidence" value="ECO:0007669"/>
    <property type="project" value="TreeGrafter"/>
</dbReference>
<dbReference type="Gene3D" id="3.30.420.40">
    <property type="match status" value="2"/>
</dbReference>
<dbReference type="InterPro" id="IPR043129">
    <property type="entry name" value="ATPase_NBD"/>
</dbReference>
<comment type="similarity">
    <text evidence="2 9">Belongs to the FGGY kinase family.</text>
</comment>
<sequence length="549" mass="56974">MLAATLSRPASRATRGLCARAASSLIASIDQGTSSSRVILYDAVTLRPVASHQVELQSATSNPQAGWSQMDAKRIVGTVTDSAAAALAAAGASASDVVGVGITNQRESTVVWDKRTGEPLYDCILWHDARTATTVSALADELGGQDALRATCGLPLSTYFSGVKLRWLLETVPAVKEGFESGTALVGTVDSWLAWNLTGGAGGRATRHVSDVTNASRHVSDVTNASRTMLMNLSTCGWDGGLVRALGVGAAEGALPTIVSCAEEIGRAPLTGMIGDQQAAMVGQRCFGVGEAKITYGTGAFMLGRPRSRPRIRAVPSSHGLLSTALYRFGASAPTQYALEGAVASCAVGINWFKDSLGMIGTAPEISSLAAQAPSPHLSPDLPVPEGTEGLVFVPAFGGLLAPHWRDDARATLVGLTLAHDKRHVARAVLEGIAHQAKEVTVCMAADTGAALTGLRVDGGVALSDELLQYQADLCGIAVQRPRDVETTALGAAIAAGLGAGVWSSIADIPSSGDDIERTFEPAICEEERTARCASWQKAVESSFGWARE</sequence>
<evidence type="ECO:0000256" key="2">
    <source>
        <dbReference type="ARBA" id="ARBA00009156"/>
    </source>
</evidence>
<dbReference type="InterPro" id="IPR000577">
    <property type="entry name" value="Carb_kinase_FGGY"/>
</dbReference>
<dbReference type="EnsemblProtists" id="EOD16471">
    <property type="protein sequence ID" value="EOD16471"/>
    <property type="gene ID" value="EMIHUDRAFT_425018"/>
</dbReference>
<accession>A0A0D3IYY6</accession>
<keyword evidence="5" id="KW-0547">Nucleotide-binding</keyword>
<dbReference type="GO" id="GO:0006641">
    <property type="term" value="P:triglyceride metabolic process"/>
    <property type="evidence" value="ECO:0007669"/>
    <property type="project" value="TreeGrafter"/>
</dbReference>
<dbReference type="Pfam" id="PF02782">
    <property type="entry name" value="FGGY_C"/>
    <property type="match status" value="1"/>
</dbReference>
<evidence type="ECO:0000256" key="9">
    <source>
        <dbReference type="RuleBase" id="RU003733"/>
    </source>
</evidence>
<dbReference type="GO" id="GO:0005524">
    <property type="term" value="F:ATP binding"/>
    <property type="evidence" value="ECO:0007669"/>
    <property type="project" value="UniProtKB-KW"/>
</dbReference>
<keyword evidence="4 9" id="KW-0808">Transferase</keyword>
<dbReference type="KEGG" id="ehx:EMIHUDRAFT_425018"/>
<dbReference type="InterPro" id="IPR018484">
    <property type="entry name" value="FGGY_N"/>
</dbReference>
<dbReference type="InterPro" id="IPR018485">
    <property type="entry name" value="FGGY_C"/>
</dbReference>
<dbReference type="SUPFAM" id="SSF53067">
    <property type="entry name" value="Actin-like ATPase domain"/>
    <property type="match status" value="2"/>
</dbReference>
<dbReference type="UniPathway" id="UPA00618">
    <property type="reaction ID" value="UER00672"/>
</dbReference>
<evidence type="ECO:0000259" key="10">
    <source>
        <dbReference type="Pfam" id="PF00370"/>
    </source>
</evidence>
<evidence type="ECO:0000256" key="4">
    <source>
        <dbReference type="ARBA" id="ARBA00022679"/>
    </source>
</evidence>
<proteinExistence type="inferred from homology"/>
<keyword evidence="13" id="KW-1185">Reference proteome</keyword>
<dbReference type="GeneID" id="17262615"/>
<feature type="domain" description="Carbohydrate kinase FGGY N-terminal" evidence="10">
    <location>
        <begin position="26"/>
        <end position="267"/>
    </location>
</feature>
<evidence type="ECO:0000256" key="7">
    <source>
        <dbReference type="ARBA" id="ARBA00022840"/>
    </source>
</evidence>